<reference evidence="1" key="1">
    <citation type="submission" date="2021-11" db="EMBL/GenBank/DDBJ databases">
        <title>Description of novel Chryseobacterium species.</title>
        <authorList>
            <person name="Saticioglu I.B."/>
            <person name="Ay H."/>
            <person name="Altun S."/>
            <person name="Duman M."/>
        </authorList>
    </citation>
    <scope>NUCLEOTIDE SEQUENCE</scope>
    <source>
        <strain evidence="1">C-17</strain>
    </source>
</reference>
<evidence type="ECO:0000313" key="1">
    <source>
        <dbReference type="EMBL" id="MCD1116201.1"/>
    </source>
</evidence>
<name>A0A9Q3YUC0_9FLAO</name>
<organism evidence="1 2">
    <name type="scientific">Chryseobacterium turcicum</name>
    <dbReference type="NCBI Taxonomy" id="2898076"/>
    <lineage>
        <taxon>Bacteria</taxon>
        <taxon>Pseudomonadati</taxon>
        <taxon>Bacteroidota</taxon>
        <taxon>Flavobacteriia</taxon>
        <taxon>Flavobacteriales</taxon>
        <taxon>Weeksellaceae</taxon>
        <taxon>Chryseobacterium group</taxon>
        <taxon>Chryseobacterium</taxon>
    </lineage>
</organism>
<dbReference type="EMBL" id="JAJNAY010000001">
    <property type="protein sequence ID" value="MCD1116201.1"/>
    <property type="molecule type" value="Genomic_DNA"/>
</dbReference>
<evidence type="ECO:0000313" key="2">
    <source>
        <dbReference type="Proteomes" id="UP001108025"/>
    </source>
</evidence>
<keyword evidence="2" id="KW-1185">Reference proteome</keyword>
<accession>A0A9Q3YUC0</accession>
<comment type="caution">
    <text evidence="1">The sequence shown here is derived from an EMBL/GenBank/DDBJ whole genome shotgun (WGS) entry which is preliminary data.</text>
</comment>
<protein>
    <submittedName>
        <fullName evidence="1">Uncharacterized protein</fullName>
    </submittedName>
</protein>
<gene>
    <name evidence="1" type="ORF">LO744_04950</name>
</gene>
<sequence length="216" mass="25762">MKIYRFYVSSENGFQAVTDLPPRELLERNLYTEYPFNNIDSIRLDMDEGTEMADVLKVGTTMLHGFPIRNKFYDILKNFNLFKIQFVDIIDRDLKDYKFMFFNSDLTYDFDYQKSDFILIEDILGNITELDEKIDPSRDTVVRAYDDFCIEDIFNRVVPRNGYHFLPDFNIWEHDVFRIGHFDMSFYVSEKVKNALESNNITGVEFIEESLFNVEQ</sequence>
<dbReference type="Proteomes" id="UP001108025">
    <property type="component" value="Unassembled WGS sequence"/>
</dbReference>
<dbReference type="AlphaFoldDB" id="A0A9Q3YUC0"/>
<proteinExistence type="predicted"/>
<dbReference type="RefSeq" id="WP_230667477.1">
    <property type="nucleotide sequence ID" value="NZ_JAJNAY010000001.1"/>
</dbReference>